<dbReference type="InterPro" id="IPR000385">
    <property type="entry name" value="MoaA_NifB_PqqE_Fe-S-bd_CS"/>
</dbReference>
<dbReference type="AlphaFoldDB" id="A0A7J3SK44"/>
<dbReference type="SFLD" id="SFLDG01100">
    <property type="entry name" value="methyltransferase_(Class_D)"/>
    <property type="match status" value="1"/>
</dbReference>
<dbReference type="Pfam" id="PF23545">
    <property type="entry name" value="Zn_ribbon_HMPTM"/>
    <property type="match status" value="1"/>
</dbReference>
<keyword evidence="2" id="KW-0004">4Fe-4S</keyword>
<keyword evidence="5" id="KW-0408">Iron</keyword>
<dbReference type="InterPro" id="IPR013785">
    <property type="entry name" value="Aldolase_TIM"/>
</dbReference>
<evidence type="ECO:0000259" key="7">
    <source>
        <dbReference type="PROSITE" id="PS51918"/>
    </source>
</evidence>
<accession>A0A7J3SK44</accession>
<keyword evidence="6" id="KW-0411">Iron-sulfur</keyword>
<dbReference type="GO" id="GO:0051539">
    <property type="term" value="F:4 iron, 4 sulfur cluster binding"/>
    <property type="evidence" value="ECO:0007669"/>
    <property type="project" value="UniProtKB-KW"/>
</dbReference>
<evidence type="ECO:0000256" key="4">
    <source>
        <dbReference type="ARBA" id="ARBA00022723"/>
    </source>
</evidence>
<dbReference type="PANTHER" id="PTHR43306">
    <property type="entry name" value="7,8-DIHYDRO-6-HYDROXYMETHYLPTERIN DIMETHYLTRANSFERASE"/>
    <property type="match status" value="1"/>
</dbReference>
<comment type="caution">
    <text evidence="8">The sequence shown here is derived from an EMBL/GenBank/DDBJ whole genome shotgun (WGS) entry which is preliminary data.</text>
</comment>
<dbReference type="GO" id="GO:0046872">
    <property type="term" value="F:metal ion binding"/>
    <property type="evidence" value="ECO:0007669"/>
    <property type="project" value="UniProtKB-KW"/>
</dbReference>
<dbReference type="InterPro" id="IPR058240">
    <property type="entry name" value="rSAM_sf"/>
</dbReference>
<dbReference type="PROSITE" id="PS01305">
    <property type="entry name" value="MOAA_NIFB_PQQE"/>
    <property type="match status" value="1"/>
</dbReference>
<keyword evidence="3" id="KW-0949">S-adenosyl-L-methionine</keyword>
<dbReference type="Gene3D" id="3.20.20.70">
    <property type="entry name" value="Aldolase class I"/>
    <property type="match status" value="1"/>
</dbReference>
<evidence type="ECO:0000256" key="5">
    <source>
        <dbReference type="ARBA" id="ARBA00023004"/>
    </source>
</evidence>
<dbReference type="SFLD" id="SFLDS00029">
    <property type="entry name" value="Radical_SAM"/>
    <property type="match status" value="1"/>
</dbReference>
<evidence type="ECO:0000256" key="1">
    <source>
        <dbReference type="ARBA" id="ARBA00001966"/>
    </source>
</evidence>
<dbReference type="SFLD" id="SFLDG01067">
    <property type="entry name" value="SPASM/twitch_domain_containing"/>
    <property type="match status" value="1"/>
</dbReference>
<name>A0A7J3SK44_9CREN</name>
<dbReference type="SFLD" id="SFLDF00385">
    <property type="entry name" value="7_8-dihydro-6-hydroxymethylpte"/>
    <property type="match status" value="1"/>
</dbReference>
<dbReference type="NCBIfam" id="NF045702">
    <property type="entry name" value="rSAM_GDGT_ether"/>
    <property type="match status" value="1"/>
</dbReference>
<dbReference type="InterPro" id="IPR034474">
    <property type="entry name" value="Methyltransferase_Class_D"/>
</dbReference>
<protein>
    <submittedName>
        <fullName evidence="8">Radical SAM protein</fullName>
    </submittedName>
</protein>
<dbReference type="InterPro" id="IPR007197">
    <property type="entry name" value="rSAM"/>
</dbReference>
<feature type="domain" description="Radical SAM core" evidence="7">
    <location>
        <begin position="132"/>
        <end position="357"/>
    </location>
</feature>
<evidence type="ECO:0000256" key="3">
    <source>
        <dbReference type="ARBA" id="ARBA00022691"/>
    </source>
</evidence>
<dbReference type="PROSITE" id="PS51918">
    <property type="entry name" value="RADICAL_SAM"/>
    <property type="match status" value="1"/>
</dbReference>
<dbReference type="SUPFAM" id="SSF102114">
    <property type="entry name" value="Radical SAM enzymes"/>
    <property type="match status" value="1"/>
</dbReference>
<dbReference type="GO" id="GO:0008168">
    <property type="term" value="F:methyltransferase activity"/>
    <property type="evidence" value="ECO:0007669"/>
    <property type="project" value="InterPro"/>
</dbReference>
<evidence type="ECO:0000256" key="6">
    <source>
        <dbReference type="ARBA" id="ARBA00023014"/>
    </source>
</evidence>
<keyword evidence="4" id="KW-0479">Metal-binding</keyword>
<sequence length="600" mass="69311">MAGIQEGSAHQDKHSDLLRPVSKFEGKAIIVDGKPINIGGPLPSLKEGEKLVKYTQSICPICERLLPAIIVEREGKLFIRKECPEHGSFEDLYYGSARMYYRFLKYEEEGRGSYVYIPSTAPCPFSCGLCAIHKNHTALANIVVTNRCDLSCWYCFFYAEKMGYVYEPTIEQLREQVRNLRKQGRTIAVQLTGGEPLMRDDIVEIVKMLREEGVRHIQLNTEGIPIAELYRKNSEGAIKWTKELREAGVNTVYMSFDGTNPRTNPKNHWDIPFIFETFRKAGMTSVVLVPTVIKNINDNDLGNIIRFAAENMDIVRAVNFQPVSLTGRMKKHELEKFRITIPDVIERIEKQTDGQIKEESWYPIPVAAKFAEFIEAITKKEQFLMANHIVCGAATYVIVDRDENGKFRRFYSITDFIDVDGFLSFLDEKREKLEKSGKIMTYLQLLSSLRHLGDYIIKDELPTGTKISELLMKVIKERSYDALGELHYNLLFLGLMHFMDQYNYDVQRVMRCNIHYTSPDGRVIPFCAYNVLSDIYRDSILKKYSISFEEWSKKWKGHKYGVSDKYVPNIKEIREHPLYKRTYASFHVQSGDKELEISSL</sequence>
<dbReference type="InterPro" id="IPR056488">
    <property type="entry name" value="Zn_ribbon_HMPTM"/>
</dbReference>
<reference evidence="8" key="1">
    <citation type="journal article" date="2020" name="mSystems">
        <title>Genome- and Community-Level Interaction Insights into Carbon Utilization and Element Cycling Functions of Hydrothermarchaeota in Hydrothermal Sediment.</title>
        <authorList>
            <person name="Zhou Z."/>
            <person name="Liu Y."/>
            <person name="Xu W."/>
            <person name="Pan J."/>
            <person name="Luo Z.H."/>
            <person name="Li M."/>
        </authorList>
    </citation>
    <scope>NUCLEOTIDE SEQUENCE [LARGE SCALE GENOMIC DNA]</scope>
    <source>
        <strain evidence="8">SpSt-885</strain>
    </source>
</reference>
<dbReference type="InterPro" id="IPR034471">
    <property type="entry name" value="GDGT/MA_synthase"/>
</dbReference>
<proteinExistence type="predicted"/>
<dbReference type="Pfam" id="PF04055">
    <property type="entry name" value="Radical_SAM"/>
    <property type="match status" value="1"/>
</dbReference>
<gene>
    <name evidence="8" type="ORF">ENW83_00170</name>
</gene>
<dbReference type="EMBL" id="DTLS01000006">
    <property type="protein sequence ID" value="HGZ59615.1"/>
    <property type="molecule type" value="Genomic_DNA"/>
</dbReference>
<dbReference type="PANTHER" id="PTHR43306:SF1">
    <property type="entry name" value="7,8-DIHYDRO-6-HYDROXYMETHYLPTERIN DIMETHYLTRANSFERASE"/>
    <property type="match status" value="1"/>
</dbReference>
<dbReference type="CDD" id="cd01335">
    <property type="entry name" value="Radical_SAM"/>
    <property type="match status" value="1"/>
</dbReference>
<evidence type="ECO:0000256" key="2">
    <source>
        <dbReference type="ARBA" id="ARBA00022485"/>
    </source>
</evidence>
<organism evidence="8">
    <name type="scientific">Fervidicoccus fontis</name>
    <dbReference type="NCBI Taxonomy" id="683846"/>
    <lineage>
        <taxon>Archaea</taxon>
        <taxon>Thermoproteota</taxon>
        <taxon>Thermoprotei</taxon>
        <taxon>Fervidicoccales</taxon>
        <taxon>Fervidicoccaceae</taxon>
        <taxon>Fervidicoccus</taxon>
    </lineage>
</organism>
<comment type="cofactor">
    <cofactor evidence="1">
        <name>[4Fe-4S] cluster</name>
        <dbReference type="ChEBI" id="CHEBI:49883"/>
    </cofactor>
</comment>
<evidence type="ECO:0000313" key="8">
    <source>
        <dbReference type="EMBL" id="HGZ59615.1"/>
    </source>
</evidence>